<organism evidence="2 3">
    <name type="scientific">Marinicella pacifica</name>
    <dbReference type="NCBI Taxonomy" id="1171543"/>
    <lineage>
        <taxon>Bacteria</taxon>
        <taxon>Pseudomonadati</taxon>
        <taxon>Pseudomonadota</taxon>
        <taxon>Gammaproteobacteria</taxon>
        <taxon>Lysobacterales</taxon>
        <taxon>Marinicellaceae</taxon>
        <taxon>Marinicella</taxon>
    </lineage>
</organism>
<feature type="transmembrane region" description="Helical" evidence="1">
    <location>
        <begin position="21"/>
        <end position="40"/>
    </location>
</feature>
<dbReference type="EMBL" id="BMEO01000010">
    <property type="protein sequence ID" value="GGF99257.1"/>
    <property type="molecule type" value="Genomic_DNA"/>
</dbReference>
<evidence type="ECO:0000313" key="3">
    <source>
        <dbReference type="Proteomes" id="UP000605253"/>
    </source>
</evidence>
<evidence type="ECO:0008006" key="4">
    <source>
        <dbReference type="Google" id="ProtNLM"/>
    </source>
</evidence>
<name>A0A917FRC2_9GAMM</name>
<protein>
    <recommendedName>
        <fullName evidence="4">ABC-2 type transport system permease protein</fullName>
    </recommendedName>
</protein>
<feature type="transmembrane region" description="Helical" evidence="1">
    <location>
        <begin position="145"/>
        <end position="169"/>
    </location>
</feature>
<comment type="caution">
    <text evidence="2">The sequence shown here is derived from an EMBL/GenBank/DDBJ whole genome shotgun (WGS) entry which is preliminary data.</text>
</comment>
<proteinExistence type="predicted"/>
<reference evidence="2" key="1">
    <citation type="journal article" date="2014" name="Int. J. Syst. Evol. Microbiol.">
        <title>Complete genome sequence of Corynebacterium casei LMG S-19264T (=DSM 44701T), isolated from a smear-ripened cheese.</title>
        <authorList>
            <consortium name="US DOE Joint Genome Institute (JGI-PGF)"/>
            <person name="Walter F."/>
            <person name="Albersmeier A."/>
            <person name="Kalinowski J."/>
            <person name="Ruckert C."/>
        </authorList>
    </citation>
    <scope>NUCLEOTIDE SEQUENCE</scope>
    <source>
        <strain evidence="2">CGMCC 1.12181</strain>
    </source>
</reference>
<dbReference type="Proteomes" id="UP000605253">
    <property type="component" value="Unassembled WGS sequence"/>
</dbReference>
<accession>A0A917FRC2</accession>
<feature type="transmembrane region" description="Helical" evidence="1">
    <location>
        <begin position="71"/>
        <end position="88"/>
    </location>
</feature>
<evidence type="ECO:0000256" key="1">
    <source>
        <dbReference type="SAM" id="Phobius"/>
    </source>
</evidence>
<sequence>MRKVFGLYQKECKTLWRQSRLWLIMAALAFLISWLFLHMLDRYLALQPELLKLSAPPNLTDALLLPLSHNLVKVLLLLVSVTAGTAVAEERQSGTVTMLLRAQRRHWYQSVVMCKFRSHLWLLLFPVLILLVVAVMLSLGGVINWWQVGVMLLGWLLFGSWLIAVALWLSSLTRQTGFAVLLCLVVLSGLWVVGGQAVFDEYGINWLNLMLPEHHLNGLFNGHLNISSVLYFIGGAALFLYWSQANIHRLRHQL</sequence>
<feature type="transmembrane region" description="Helical" evidence="1">
    <location>
        <begin position="120"/>
        <end position="139"/>
    </location>
</feature>
<feature type="transmembrane region" description="Helical" evidence="1">
    <location>
        <begin position="176"/>
        <end position="199"/>
    </location>
</feature>
<keyword evidence="1" id="KW-1133">Transmembrane helix</keyword>
<dbReference type="AlphaFoldDB" id="A0A917FRC2"/>
<dbReference type="GO" id="GO:0140359">
    <property type="term" value="F:ABC-type transporter activity"/>
    <property type="evidence" value="ECO:0007669"/>
    <property type="project" value="InterPro"/>
</dbReference>
<dbReference type="RefSeq" id="WP_188365671.1">
    <property type="nucleotide sequence ID" value="NZ_BAABJF010000006.1"/>
</dbReference>
<dbReference type="Pfam" id="PF12679">
    <property type="entry name" value="ABC2_membrane_2"/>
    <property type="match status" value="1"/>
</dbReference>
<gene>
    <name evidence="2" type="ORF">GCM10011365_20700</name>
</gene>
<dbReference type="GO" id="GO:0005886">
    <property type="term" value="C:plasma membrane"/>
    <property type="evidence" value="ECO:0007669"/>
    <property type="project" value="UniProtKB-SubCell"/>
</dbReference>
<reference evidence="2" key="2">
    <citation type="submission" date="2020-09" db="EMBL/GenBank/DDBJ databases">
        <authorList>
            <person name="Sun Q."/>
            <person name="Zhou Y."/>
        </authorList>
    </citation>
    <scope>NUCLEOTIDE SEQUENCE</scope>
    <source>
        <strain evidence="2">CGMCC 1.12181</strain>
    </source>
</reference>
<keyword evidence="1" id="KW-0812">Transmembrane</keyword>
<keyword evidence="1" id="KW-0472">Membrane</keyword>
<keyword evidence="3" id="KW-1185">Reference proteome</keyword>
<feature type="transmembrane region" description="Helical" evidence="1">
    <location>
        <begin position="219"/>
        <end position="242"/>
    </location>
</feature>
<evidence type="ECO:0000313" key="2">
    <source>
        <dbReference type="EMBL" id="GGF99257.1"/>
    </source>
</evidence>